<evidence type="ECO:0000313" key="4">
    <source>
        <dbReference type="EMBL" id="EFK97176.1"/>
    </source>
</evidence>
<dbReference type="EC" id="1.6.99.3" evidence="4"/>
<sequence length="56" mass="6662">MDLYEAIRRRKSVRSYLDKAVEPDKLERVLQAARLAPSASNRQEWRFVAVTDRDKR</sequence>
<feature type="non-terminal residue" evidence="4">
    <location>
        <position position="56"/>
    </location>
</feature>
<comment type="similarity">
    <text evidence="1">Belongs to the nitroreductase family.</text>
</comment>
<dbReference type="GO" id="GO:0016491">
    <property type="term" value="F:oxidoreductase activity"/>
    <property type="evidence" value="ECO:0007669"/>
    <property type="project" value="UniProtKB-KW"/>
</dbReference>
<dbReference type="PANTHER" id="PTHR43673:SF10">
    <property type="entry name" value="NADH DEHYDROGENASE_NAD(P)H NITROREDUCTASE XCC3605-RELATED"/>
    <property type="match status" value="1"/>
</dbReference>
<feature type="domain" description="Nitroreductase" evidence="3">
    <location>
        <begin position="7"/>
        <end position="56"/>
    </location>
</feature>
<protein>
    <submittedName>
        <fullName evidence="4">Nitroreductase-like protein</fullName>
        <ecNumber evidence="4">1.6.99.3</ecNumber>
    </submittedName>
</protein>
<accession>D9PGZ0</accession>
<organism evidence="4">
    <name type="scientific">sediment metagenome</name>
    <dbReference type="NCBI Taxonomy" id="749907"/>
    <lineage>
        <taxon>unclassified sequences</taxon>
        <taxon>metagenomes</taxon>
        <taxon>ecological metagenomes</taxon>
    </lineage>
</organism>
<dbReference type="InterPro" id="IPR000415">
    <property type="entry name" value="Nitroreductase-like"/>
</dbReference>
<dbReference type="Pfam" id="PF00881">
    <property type="entry name" value="Nitroreductase"/>
    <property type="match status" value="1"/>
</dbReference>
<dbReference type="EMBL" id="ADZX01000334">
    <property type="protein sequence ID" value="EFK97176.1"/>
    <property type="molecule type" value="Genomic_DNA"/>
</dbReference>
<dbReference type="InterPro" id="IPR029479">
    <property type="entry name" value="Nitroreductase"/>
</dbReference>
<gene>
    <name evidence="4" type="ORF">LDC_0787</name>
</gene>
<evidence type="ECO:0000256" key="1">
    <source>
        <dbReference type="ARBA" id="ARBA00007118"/>
    </source>
</evidence>
<dbReference type="Gene3D" id="3.40.109.10">
    <property type="entry name" value="NADH Oxidase"/>
    <property type="match status" value="1"/>
</dbReference>
<name>D9PGZ0_9ZZZZ</name>
<proteinExistence type="inferred from homology"/>
<reference evidence="4" key="2">
    <citation type="journal article" date="2011" name="Microb. Ecol.">
        <title>Taxonomic and Functional Metagenomic Profiling of the Microbial Community in the Anoxic Sediment of a Sub-saline Shallow Lake (Laguna de Carrizo, Central Spain).</title>
        <authorList>
            <person name="Ferrer M."/>
            <person name="Guazzaroni M.E."/>
            <person name="Richter M."/>
            <person name="Garcia-Salamanca A."/>
            <person name="Yarza P."/>
            <person name="Suarez-Suarez A."/>
            <person name="Solano J."/>
            <person name="Alcaide M."/>
            <person name="van Dillewijn P."/>
            <person name="Molina-Henares M.A."/>
            <person name="Lopez-Cortes N."/>
            <person name="Al-Ramahi Y."/>
            <person name="Guerrero C."/>
            <person name="Acosta A."/>
            <person name="de Eugenio L.I."/>
            <person name="Martinez V."/>
            <person name="Marques S."/>
            <person name="Rojo F."/>
            <person name="Santero E."/>
            <person name="Genilloud O."/>
            <person name="Perez-Perez J."/>
            <person name="Rossello-Mora R."/>
            <person name="Ramos J.L."/>
        </authorList>
    </citation>
    <scope>NUCLEOTIDE SEQUENCE</scope>
</reference>
<dbReference type="SUPFAM" id="SSF55469">
    <property type="entry name" value="FMN-dependent nitroreductase-like"/>
    <property type="match status" value="1"/>
</dbReference>
<evidence type="ECO:0000259" key="3">
    <source>
        <dbReference type="Pfam" id="PF00881"/>
    </source>
</evidence>
<dbReference type="AlphaFoldDB" id="D9PGZ0"/>
<reference evidence="4" key="1">
    <citation type="submission" date="2010-07" db="EMBL/GenBank/DDBJ databases">
        <authorList>
            <consortium name="CONSOLIDER consortium CSD2007-00005"/>
            <person name="Guazzaroni M.-E."/>
            <person name="Richter M."/>
            <person name="Garcia-Salamanca A."/>
            <person name="Yarza P."/>
            <person name="Ferrer M."/>
        </authorList>
    </citation>
    <scope>NUCLEOTIDE SEQUENCE</scope>
</reference>
<keyword evidence="2 4" id="KW-0560">Oxidoreductase</keyword>
<dbReference type="PANTHER" id="PTHR43673">
    <property type="entry name" value="NAD(P)H NITROREDUCTASE YDGI-RELATED"/>
    <property type="match status" value="1"/>
</dbReference>
<evidence type="ECO:0000256" key="2">
    <source>
        <dbReference type="ARBA" id="ARBA00023002"/>
    </source>
</evidence>
<comment type="caution">
    <text evidence="4">The sequence shown here is derived from an EMBL/GenBank/DDBJ whole genome shotgun (WGS) entry which is preliminary data.</text>
</comment>